<feature type="region of interest" description="Disordered" evidence="1">
    <location>
        <begin position="743"/>
        <end position="816"/>
    </location>
</feature>
<feature type="non-terminal residue" evidence="2">
    <location>
        <position position="869"/>
    </location>
</feature>
<feature type="compositionally biased region" description="Low complexity" evidence="1">
    <location>
        <begin position="36"/>
        <end position="59"/>
    </location>
</feature>
<dbReference type="KEGG" id="mbr:MONBRDRAFT_36477"/>
<name>A9UVG0_MONBE</name>
<sequence length="869" mass="94637">MKQEKQDDGAPKPKRACKARKQAAAATGVTASQEPAAAKQGTASTAAATGGTASQDAGAVKQDLTGTSGANVEMKQEAQKKGKQDERDVEGLERNDQGLSRRVVLLSCYKWFLIALFGACCITADIDGSEQFEAVDASRDGVNSDVLQKAVQHAHDYGVHGEGLVVAYNVDRCPDLTQPAAHGAKFFFDDDARKLFITCATSFVHAAAAGDAHSQLSVFKTSHNKGVKERRLTVTGDGTISHFGDAPDVAVTAEDTKRNPLPLLIIELEMGNRNATASRRQGHVLFRRYPTLRALVVVVTPFQFNFDRVTDMEVVVVYYLREQSHGPITAKQAFDLGTVPADRAAWMAELGGDHLPPFDEASWVVCRATPRQGSEEREVELDEAIIHFPKLVVEVHASENPSLAKHVREYLRGVSHFDMQLHLSENVQEFYRHFVNLATDTKEVWALLVRMHQAAKAAFKLRANCAMPGGVTKIRLATGDGRRKLSMSRAFEYVFSGYCEQLERAGVDVAALPRRQPDPTAPQGLRFLERSKEDMVMAAEQLCQILQGMQGETSNSRRAPHSRLPLVPPLGSIFLRIMGLTLLAVQLPAAAPDTCSHASYPHHRFSRRHTRSLPSTQLQACCRRLSKLGIDEGIAMETLVEHPGASFPQLLELSVRRSAESLKLRQPRKRLLSSKSFRADLALLEQIVASLERQQMSHITTYPFPNGHNYIVSPSGPEALYPRDQHQDRLRRGVAAGRAATIHHGAANTSSSSEDLGRTAGPLTQPTSSTGSFDLQASVESSPRSHHDSPFAPPPTAAGATVPAATPPQAHSPHHALQRELSATTLNLLSLDLEDSHSLDADMDSSLPATDPAARARPRPRSDSSGSVV</sequence>
<evidence type="ECO:0000256" key="1">
    <source>
        <dbReference type="SAM" id="MobiDB-lite"/>
    </source>
</evidence>
<organism evidence="2 3">
    <name type="scientific">Monosiga brevicollis</name>
    <name type="common">Choanoflagellate</name>
    <dbReference type="NCBI Taxonomy" id="81824"/>
    <lineage>
        <taxon>Eukaryota</taxon>
        <taxon>Choanoflagellata</taxon>
        <taxon>Craspedida</taxon>
        <taxon>Salpingoecidae</taxon>
        <taxon>Monosiga</taxon>
    </lineage>
</organism>
<feature type="compositionally biased region" description="Basic residues" evidence="1">
    <location>
        <begin position="12"/>
        <end position="21"/>
    </location>
</feature>
<reference evidence="2 3" key="1">
    <citation type="journal article" date="2008" name="Nature">
        <title>The genome of the choanoflagellate Monosiga brevicollis and the origin of metazoans.</title>
        <authorList>
            <consortium name="JGI Sequencing"/>
            <person name="King N."/>
            <person name="Westbrook M.J."/>
            <person name="Young S.L."/>
            <person name="Kuo A."/>
            <person name="Abedin M."/>
            <person name="Chapman J."/>
            <person name="Fairclough S."/>
            <person name="Hellsten U."/>
            <person name="Isogai Y."/>
            <person name="Letunic I."/>
            <person name="Marr M."/>
            <person name="Pincus D."/>
            <person name="Putnam N."/>
            <person name="Rokas A."/>
            <person name="Wright K.J."/>
            <person name="Zuzow R."/>
            <person name="Dirks W."/>
            <person name="Good M."/>
            <person name="Goodstein D."/>
            <person name="Lemons D."/>
            <person name="Li W."/>
            <person name="Lyons J.B."/>
            <person name="Morris A."/>
            <person name="Nichols S."/>
            <person name="Richter D.J."/>
            <person name="Salamov A."/>
            <person name="Bork P."/>
            <person name="Lim W.A."/>
            <person name="Manning G."/>
            <person name="Miller W.T."/>
            <person name="McGinnis W."/>
            <person name="Shapiro H."/>
            <person name="Tjian R."/>
            <person name="Grigoriev I.V."/>
            <person name="Rokhsar D."/>
        </authorList>
    </citation>
    <scope>NUCLEOTIDE SEQUENCE [LARGE SCALE GENOMIC DNA]</scope>
    <source>
        <strain evidence="3">MX1 / ATCC 50154</strain>
    </source>
</reference>
<protein>
    <submittedName>
        <fullName evidence="2">Uncharacterized protein</fullName>
    </submittedName>
</protein>
<feature type="compositionally biased region" description="Basic and acidic residues" evidence="1">
    <location>
        <begin position="1"/>
        <end position="11"/>
    </location>
</feature>
<dbReference type="EMBL" id="CH991547">
    <property type="protein sequence ID" value="EDQ90575.1"/>
    <property type="molecule type" value="Genomic_DNA"/>
</dbReference>
<feature type="region of interest" description="Disordered" evidence="1">
    <location>
        <begin position="1"/>
        <end position="94"/>
    </location>
</feature>
<gene>
    <name evidence="2" type="ORF">MONBRDRAFT_36477</name>
</gene>
<feature type="compositionally biased region" description="Polar residues" evidence="1">
    <location>
        <begin position="762"/>
        <end position="782"/>
    </location>
</feature>
<keyword evidence="3" id="KW-1185">Reference proteome</keyword>
<dbReference type="AlphaFoldDB" id="A9UVG0"/>
<dbReference type="Proteomes" id="UP000001357">
    <property type="component" value="Unassembled WGS sequence"/>
</dbReference>
<accession>A9UVG0</accession>
<evidence type="ECO:0000313" key="2">
    <source>
        <dbReference type="EMBL" id="EDQ90575.1"/>
    </source>
</evidence>
<dbReference type="InParanoid" id="A9UVG0"/>
<feature type="region of interest" description="Disordered" evidence="1">
    <location>
        <begin position="839"/>
        <end position="869"/>
    </location>
</feature>
<proteinExistence type="predicted"/>
<dbReference type="GeneID" id="5889738"/>
<evidence type="ECO:0000313" key="3">
    <source>
        <dbReference type="Proteomes" id="UP000001357"/>
    </source>
</evidence>
<feature type="compositionally biased region" description="Low complexity" evidence="1">
    <location>
        <begin position="797"/>
        <end position="809"/>
    </location>
</feature>
<feature type="compositionally biased region" description="Basic and acidic residues" evidence="1">
    <location>
        <begin position="74"/>
        <end position="94"/>
    </location>
</feature>
<dbReference type="RefSeq" id="XP_001744626.1">
    <property type="nucleotide sequence ID" value="XM_001744574.1"/>
</dbReference>